<name>A0ACB0M3V9_TRIPR</name>
<evidence type="ECO:0000313" key="1">
    <source>
        <dbReference type="EMBL" id="CAJ2675507.1"/>
    </source>
</evidence>
<sequence length="679" mass="76272">METRRQNSGGSKSWEEDIYWTHFQFIHFTQFLTTDFQQQLALPKTFSDNLKKLPENVTLKGPSGVMWNVGLTTRDDTLYFTNGWQEFMKDHSLKENDFLVFKYNGESLFEVFIFDGESNCEKAASYFVGKCGDAQTEQGGNEAKDTKNSVEEFNTASDGGVECGSPEKFQHLNSGNVHTEQGGCEGKDTNNCVEEVNTASNGGVECCTPLKFRSVNSIRTPLVAPSKTSNEKTFNAGVESASPEQFMADAVTKTAPVVFHFHRTGKRTKRPFNEVMSTPSKRRKGSPKAANSWQRGLDWLACNKEHSEADILYRNGKEDDHYILSGASLSTLSAREEKKIAQSFTSSFPYFVKIIKTFNVSGSQILNIPYEFSMAHLPNCNIKIILHNLKGEHWTVNSVTRTRVHTNHTLCGGWLDFVRDNGIKVGDVCIFELIRECELRVHIAEVGKDGLDSQIEKLASSMLSARCDVACHKTSRYMPKNPKTNSMCRNKVDKVDLSNKKLSKIGQGAALSILKKYGRASNTSKKMGICPKSKAVHKKLALRRKHRVEKDQSSQANAGVRKLCALNEQRVAEAFGSPFPNFVKVMKNFNISGSYTLKIPNWFSVAHLPGCKTEVTLRNSRGECWTVNSVPDAKLRKNYTFCGGWNTFVRDNDINIGDTCIFELVSHYVMQVHKWECET</sequence>
<comment type="caution">
    <text evidence="1">The sequence shown here is derived from an EMBL/GenBank/DDBJ whole genome shotgun (WGS) entry which is preliminary data.</text>
</comment>
<proteinExistence type="predicted"/>
<keyword evidence="2" id="KW-1185">Reference proteome</keyword>
<evidence type="ECO:0000313" key="2">
    <source>
        <dbReference type="Proteomes" id="UP001177021"/>
    </source>
</evidence>
<protein>
    <submittedName>
        <fullName evidence="1">Uncharacterized protein</fullName>
    </submittedName>
</protein>
<gene>
    <name evidence="1" type="ORF">MILVUS5_LOCUS38513</name>
</gene>
<dbReference type="EMBL" id="CASHSV030000716">
    <property type="protein sequence ID" value="CAJ2675507.1"/>
    <property type="molecule type" value="Genomic_DNA"/>
</dbReference>
<dbReference type="Proteomes" id="UP001177021">
    <property type="component" value="Unassembled WGS sequence"/>
</dbReference>
<accession>A0ACB0M3V9</accession>
<organism evidence="1 2">
    <name type="scientific">Trifolium pratense</name>
    <name type="common">Red clover</name>
    <dbReference type="NCBI Taxonomy" id="57577"/>
    <lineage>
        <taxon>Eukaryota</taxon>
        <taxon>Viridiplantae</taxon>
        <taxon>Streptophyta</taxon>
        <taxon>Embryophyta</taxon>
        <taxon>Tracheophyta</taxon>
        <taxon>Spermatophyta</taxon>
        <taxon>Magnoliopsida</taxon>
        <taxon>eudicotyledons</taxon>
        <taxon>Gunneridae</taxon>
        <taxon>Pentapetalae</taxon>
        <taxon>rosids</taxon>
        <taxon>fabids</taxon>
        <taxon>Fabales</taxon>
        <taxon>Fabaceae</taxon>
        <taxon>Papilionoideae</taxon>
        <taxon>50 kb inversion clade</taxon>
        <taxon>NPAAA clade</taxon>
        <taxon>Hologalegina</taxon>
        <taxon>IRL clade</taxon>
        <taxon>Trifolieae</taxon>
        <taxon>Trifolium</taxon>
    </lineage>
</organism>
<reference evidence="1" key="1">
    <citation type="submission" date="2023-10" db="EMBL/GenBank/DDBJ databases">
        <authorList>
            <person name="Rodriguez Cubillos JULIANA M."/>
            <person name="De Vega J."/>
        </authorList>
    </citation>
    <scope>NUCLEOTIDE SEQUENCE</scope>
</reference>